<dbReference type="GO" id="GO:0005506">
    <property type="term" value="F:iron ion binding"/>
    <property type="evidence" value="ECO:0007669"/>
    <property type="project" value="InterPro"/>
</dbReference>
<organism evidence="8 9">
    <name type="scientific">Linderina pennispora</name>
    <dbReference type="NCBI Taxonomy" id="61395"/>
    <lineage>
        <taxon>Eukaryota</taxon>
        <taxon>Fungi</taxon>
        <taxon>Fungi incertae sedis</taxon>
        <taxon>Zoopagomycota</taxon>
        <taxon>Kickxellomycotina</taxon>
        <taxon>Kickxellomycetes</taxon>
        <taxon>Kickxellales</taxon>
        <taxon>Kickxellaceae</taxon>
        <taxon>Linderina</taxon>
    </lineage>
</organism>
<evidence type="ECO:0000256" key="1">
    <source>
        <dbReference type="ARBA" id="ARBA00004370"/>
    </source>
</evidence>
<evidence type="ECO:0000256" key="4">
    <source>
        <dbReference type="ARBA" id="ARBA00023136"/>
    </source>
</evidence>
<dbReference type="GO" id="GO:0016491">
    <property type="term" value="F:oxidoreductase activity"/>
    <property type="evidence" value="ECO:0007669"/>
    <property type="project" value="InterPro"/>
</dbReference>
<dbReference type="Pfam" id="PF04116">
    <property type="entry name" value="FA_hydroxylase"/>
    <property type="match status" value="1"/>
</dbReference>
<dbReference type="GO" id="GO:0008610">
    <property type="term" value="P:lipid biosynthetic process"/>
    <property type="evidence" value="ECO:0007669"/>
    <property type="project" value="InterPro"/>
</dbReference>
<sequence>MDVVMEYLDTYVFDSVYNKAADLTSTEPLPRNSVMRQSISLFVFIYAYIVLFYFGTAGLSKEQHPKYLKGQRFLEMACASRALPQITVLTIPWILGELHGYSLVYKEWDKYGYPYLVLSGVMFILFTDFCIYWVHRLEHHPKVYAQCHKLHHKWIVCTPFASHAFHPIDGYLQSLPYHMAVYVFPMHEYVYLMLFAFVNVWSVMIHDGEYVSNNPVVNGAAHHTVHHLYFNYNYGQFTTLFDRVFGSYRKPTAEIYDRSKRNSKSVQNKQAHEIDDKIPTLEAKKSQ</sequence>
<dbReference type="PANTHER" id="PTHR11863">
    <property type="entry name" value="STEROL DESATURASE"/>
    <property type="match status" value="1"/>
</dbReference>
<feature type="transmembrane region" description="Helical" evidence="6">
    <location>
        <begin position="115"/>
        <end position="134"/>
    </location>
</feature>
<protein>
    <submittedName>
        <fullName evidence="8">C-5 sterol desaturase erg31</fullName>
    </submittedName>
</protein>
<feature type="region of interest" description="Disordered" evidence="5">
    <location>
        <begin position="259"/>
        <end position="287"/>
    </location>
</feature>
<proteinExistence type="predicted"/>
<dbReference type="STRING" id="61395.A0A1Y1W289"/>
<dbReference type="AlphaFoldDB" id="A0A1Y1W289"/>
<feature type="compositionally biased region" description="Basic and acidic residues" evidence="5">
    <location>
        <begin position="270"/>
        <end position="287"/>
    </location>
</feature>
<dbReference type="InterPro" id="IPR006694">
    <property type="entry name" value="Fatty_acid_hydroxylase"/>
</dbReference>
<dbReference type="Proteomes" id="UP000193922">
    <property type="component" value="Unassembled WGS sequence"/>
</dbReference>
<dbReference type="EMBL" id="MCFD01000012">
    <property type="protein sequence ID" value="ORX67651.1"/>
    <property type="molecule type" value="Genomic_DNA"/>
</dbReference>
<gene>
    <name evidence="8" type="ORF">DL89DRAFT_269420</name>
</gene>
<evidence type="ECO:0000256" key="6">
    <source>
        <dbReference type="SAM" id="Phobius"/>
    </source>
</evidence>
<evidence type="ECO:0000256" key="2">
    <source>
        <dbReference type="ARBA" id="ARBA00022692"/>
    </source>
</evidence>
<keyword evidence="2 6" id="KW-0812">Transmembrane</keyword>
<evidence type="ECO:0000256" key="3">
    <source>
        <dbReference type="ARBA" id="ARBA00022989"/>
    </source>
</evidence>
<feature type="transmembrane region" description="Helical" evidence="6">
    <location>
        <begin position="72"/>
        <end position="95"/>
    </location>
</feature>
<evidence type="ECO:0000313" key="9">
    <source>
        <dbReference type="Proteomes" id="UP000193922"/>
    </source>
</evidence>
<feature type="transmembrane region" description="Helical" evidence="6">
    <location>
        <begin position="189"/>
        <end position="206"/>
    </location>
</feature>
<keyword evidence="9" id="KW-1185">Reference proteome</keyword>
<evidence type="ECO:0000256" key="5">
    <source>
        <dbReference type="SAM" id="MobiDB-lite"/>
    </source>
</evidence>
<comment type="caution">
    <text evidence="8">The sequence shown here is derived from an EMBL/GenBank/DDBJ whole genome shotgun (WGS) entry which is preliminary data.</text>
</comment>
<feature type="domain" description="Fatty acid hydroxylase" evidence="7">
    <location>
        <begin position="121"/>
        <end position="247"/>
    </location>
</feature>
<dbReference type="GO" id="GO:0016020">
    <property type="term" value="C:membrane"/>
    <property type="evidence" value="ECO:0007669"/>
    <property type="project" value="UniProtKB-SubCell"/>
</dbReference>
<feature type="transmembrane region" description="Helical" evidence="6">
    <location>
        <begin position="39"/>
        <end position="60"/>
    </location>
</feature>
<evidence type="ECO:0000313" key="8">
    <source>
        <dbReference type="EMBL" id="ORX67651.1"/>
    </source>
</evidence>
<name>A0A1Y1W289_9FUNG</name>
<keyword evidence="4 6" id="KW-0472">Membrane</keyword>
<dbReference type="OrthoDB" id="6354873at2759"/>
<keyword evidence="3 6" id="KW-1133">Transmembrane helix</keyword>
<comment type="subcellular location">
    <subcellularLocation>
        <location evidence="1">Membrane</location>
    </subcellularLocation>
</comment>
<accession>A0A1Y1W289</accession>
<dbReference type="InterPro" id="IPR050307">
    <property type="entry name" value="Sterol_Desaturase_Related"/>
</dbReference>
<dbReference type="GeneID" id="63804945"/>
<evidence type="ECO:0000259" key="7">
    <source>
        <dbReference type="Pfam" id="PF04116"/>
    </source>
</evidence>
<reference evidence="8 9" key="1">
    <citation type="submission" date="2016-07" db="EMBL/GenBank/DDBJ databases">
        <title>Pervasive Adenine N6-methylation of Active Genes in Fungi.</title>
        <authorList>
            <consortium name="DOE Joint Genome Institute"/>
            <person name="Mondo S.J."/>
            <person name="Dannebaum R.O."/>
            <person name="Kuo R.C."/>
            <person name="Labutti K."/>
            <person name="Haridas S."/>
            <person name="Kuo A."/>
            <person name="Salamov A."/>
            <person name="Ahrendt S.R."/>
            <person name="Lipzen A."/>
            <person name="Sullivan W."/>
            <person name="Andreopoulos W.B."/>
            <person name="Clum A."/>
            <person name="Lindquist E."/>
            <person name="Daum C."/>
            <person name="Ramamoorthy G.K."/>
            <person name="Gryganskyi A."/>
            <person name="Culley D."/>
            <person name="Magnuson J.K."/>
            <person name="James T.Y."/>
            <person name="O'Malley M.A."/>
            <person name="Stajich J.E."/>
            <person name="Spatafora J.W."/>
            <person name="Visel A."/>
            <person name="Grigoriev I.V."/>
        </authorList>
    </citation>
    <scope>NUCLEOTIDE SEQUENCE [LARGE SCALE GENOMIC DNA]</scope>
    <source>
        <strain evidence="8 9">ATCC 12442</strain>
    </source>
</reference>
<dbReference type="RefSeq" id="XP_040741538.1">
    <property type="nucleotide sequence ID" value="XM_040888297.1"/>
</dbReference>